<evidence type="ECO:0000259" key="2">
    <source>
        <dbReference type="Pfam" id="PF18962"/>
    </source>
</evidence>
<gene>
    <name evidence="3" type="ORF">BST83_01420</name>
</gene>
<evidence type="ECO:0000313" key="4">
    <source>
        <dbReference type="Proteomes" id="UP000239522"/>
    </source>
</evidence>
<sequence length="235" mass="26030">MVSNVDGNGFVSYNSYVSNQGSEAHGSVNLNEVIQISPAQYGAVLTYPFLLGASMTALGEYGKTGYFHSFLRFPDDIRMKELPGGLNDKWAPNWERFDINTAAIAMAIEQVQDNTISNLMLSDLDFKTALEELILNTQLNTLSIEKEEVEDGSLIRVSVYPNPSEGIFTIELPSSPFGEVDSFQVIDLSGNIVFTKKIAAKKAQIKIDLRNYASGLYILRLCFVNKVQTVLLVKK</sequence>
<dbReference type="RefSeq" id="WP_104808253.1">
    <property type="nucleotide sequence ID" value="NZ_MQUA01000004.1"/>
</dbReference>
<organism evidence="3 4">
    <name type="scientific">Polaribacter filamentus</name>
    <dbReference type="NCBI Taxonomy" id="53483"/>
    <lineage>
        <taxon>Bacteria</taxon>
        <taxon>Pseudomonadati</taxon>
        <taxon>Bacteroidota</taxon>
        <taxon>Flavobacteriia</taxon>
        <taxon>Flavobacteriales</taxon>
        <taxon>Flavobacteriaceae</taxon>
    </lineage>
</organism>
<evidence type="ECO:0000313" key="3">
    <source>
        <dbReference type="EMBL" id="PQB09033.1"/>
    </source>
</evidence>
<proteinExistence type="predicted"/>
<dbReference type="NCBIfam" id="TIGR04183">
    <property type="entry name" value="Por_Secre_tail"/>
    <property type="match status" value="1"/>
</dbReference>
<dbReference type="EMBL" id="MQUA01000004">
    <property type="protein sequence ID" value="PQB09033.1"/>
    <property type="molecule type" value="Genomic_DNA"/>
</dbReference>
<dbReference type="AlphaFoldDB" id="A0A2S7L2U2"/>
<protein>
    <recommendedName>
        <fullName evidence="2">Secretion system C-terminal sorting domain-containing protein</fullName>
    </recommendedName>
</protein>
<dbReference type="Proteomes" id="UP000239522">
    <property type="component" value="Unassembled WGS sequence"/>
</dbReference>
<reference evidence="3 4" key="1">
    <citation type="submission" date="2016-11" db="EMBL/GenBank/DDBJ databases">
        <title>Trade-off between light-utilization and light-protection in marine flavobacteria.</title>
        <authorList>
            <person name="Kumagai Y."/>
        </authorList>
    </citation>
    <scope>NUCLEOTIDE SEQUENCE [LARGE SCALE GENOMIC DNA]</scope>
    <source>
        <strain evidence="3 4">ATCC 700397</strain>
    </source>
</reference>
<accession>A0A2S7L2U2</accession>
<evidence type="ECO:0000256" key="1">
    <source>
        <dbReference type="ARBA" id="ARBA00022729"/>
    </source>
</evidence>
<dbReference type="InterPro" id="IPR026444">
    <property type="entry name" value="Secre_tail"/>
</dbReference>
<comment type="caution">
    <text evidence="3">The sequence shown here is derived from an EMBL/GenBank/DDBJ whole genome shotgun (WGS) entry which is preliminary data.</text>
</comment>
<keyword evidence="1" id="KW-0732">Signal</keyword>
<name>A0A2S7L2U2_9FLAO</name>
<feature type="domain" description="Secretion system C-terminal sorting" evidence="2">
    <location>
        <begin position="159"/>
        <end position="222"/>
    </location>
</feature>
<dbReference type="OrthoDB" id="9342482at2"/>
<dbReference type="Pfam" id="PF18962">
    <property type="entry name" value="Por_Secre_tail"/>
    <property type="match status" value="1"/>
</dbReference>
<keyword evidence="4" id="KW-1185">Reference proteome</keyword>